<dbReference type="Proteomes" id="UP001168821">
    <property type="component" value="Unassembled WGS sequence"/>
</dbReference>
<evidence type="ECO:0000256" key="1">
    <source>
        <dbReference type="SAM" id="Phobius"/>
    </source>
</evidence>
<evidence type="ECO:0008006" key="4">
    <source>
        <dbReference type="Google" id="ProtNLM"/>
    </source>
</evidence>
<keyword evidence="1" id="KW-0472">Membrane</keyword>
<feature type="transmembrane region" description="Helical" evidence="1">
    <location>
        <begin position="34"/>
        <end position="56"/>
    </location>
</feature>
<evidence type="ECO:0000313" key="3">
    <source>
        <dbReference type="Proteomes" id="UP001168821"/>
    </source>
</evidence>
<keyword evidence="1" id="KW-0812">Transmembrane</keyword>
<sequence>MDFELSSWPKDDSLWILRLLCIDLFQLKLVKAMVVLYLIFNVVFLIIQSYLFLTIFEIDYFAIYAPYYFGSFYIILSLAQTILATHFNADALNAVQLWKTQNMDDENTKHIKLEITTLTIYAIFNGIVALFAGIIHMLPSENVKKMCFPLAIIKNYVPSWNDELSFLYLTGYILIALAMVANCNQVVYTTCHFRIQMYLAKSAMNKLLTIQIKNSKDVCNLLRTNEFQEDINVKMVFIIKRMNQLIKEGLILNKRMRIYVMLFAVCGCILGMGVLLFVLVALKLNFEFGLHEHLHCASMALAGLSTFAAVIMSGQVAENVMEEVRVMWASFPWYVLNHKNTQVYITFLVLLTRPFTIRFTQEVSINYRLGAAIAKNLFSMLSVFVQLINLDR</sequence>
<dbReference type="EMBL" id="JALNTZ010000009">
    <property type="protein sequence ID" value="KAJ3641865.1"/>
    <property type="molecule type" value="Genomic_DNA"/>
</dbReference>
<organism evidence="2 3">
    <name type="scientific">Zophobas morio</name>
    <dbReference type="NCBI Taxonomy" id="2755281"/>
    <lineage>
        <taxon>Eukaryota</taxon>
        <taxon>Metazoa</taxon>
        <taxon>Ecdysozoa</taxon>
        <taxon>Arthropoda</taxon>
        <taxon>Hexapoda</taxon>
        <taxon>Insecta</taxon>
        <taxon>Pterygota</taxon>
        <taxon>Neoptera</taxon>
        <taxon>Endopterygota</taxon>
        <taxon>Coleoptera</taxon>
        <taxon>Polyphaga</taxon>
        <taxon>Cucujiformia</taxon>
        <taxon>Tenebrionidae</taxon>
        <taxon>Zophobas</taxon>
    </lineage>
</organism>
<keyword evidence="3" id="KW-1185">Reference proteome</keyword>
<evidence type="ECO:0000313" key="2">
    <source>
        <dbReference type="EMBL" id="KAJ3641865.1"/>
    </source>
</evidence>
<feature type="transmembrane region" description="Helical" evidence="1">
    <location>
        <begin position="118"/>
        <end position="138"/>
    </location>
</feature>
<feature type="transmembrane region" description="Helical" evidence="1">
    <location>
        <begin position="166"/>
        <end position="188"/>
    </location>
</feature>
<dbReference type="AlphaFoldDB" id="A0AA38HPS9"/>
<accession>A0AA38HPS9</accession>
<comment type="caution">
    <text evidence="2">The sequence shown here is derived from an EMBL/GenBank/DDBJ whole genome shotgun (WGS) entry which is preliminary data.</text>
</comment>
<protein>
    <recommendedName>
        <fullName evidence="4">Odorant receptor</fullName>
    </recommendedName>
</protein>
<keyword evidence="1" id="KW-1133">Transmembrane helix</keyword>
<feature type="transmembrane region" description="Helical" evidence="1">
    <location>
        <begin position="258"/>
        <end position="282"/>
    </location>
</feature>
<name>A0AA38HPS9_9CUCU</name>
<proteinExistence type="predicted"/>
<feature type="transmembrane region" description="Helical" evidence="1">
    <location>
        <begin position="297"/>
        <end position="317"/>
    </location>
</feature>
<feature type="transmembrane region" description="Helical" evidence="1">
    <location>
        <begin position="68"/>
        <end position="89"/>
    </location>
</feature>
<gene>
    <name evidence="2" type="ORF">Zmor_028335</name>
</gene>
<reference evidence="2" key="1">
    <citation type="journal article" date="2023" name="G3 (Bethesda)">
        <title>Whole genome assemblies of Zophobas morio and Tenebrio molitor.</title>
        <authorList>
            <person name="Kaur S."/>
            <person name="Stinson S.A."/>
            <person name="diCenzo G.C."/>
        </authorList>
    </citation>
    <scope>NUCLEOTIDE SEQUENCE</scope>
    <source>
        <strain evidence="2">QUZm001</strain>
    </source>
</reference>